<protein>
    <submittedName>
        <fullName evidence="1">Uncharacterized protein</fullName>
    </submittedName>
</protein>
<name>A0ABZ2MIP4_9MICO</name>
<evidence type="ECO:0000313" key="1">
    <source>
        <dbReference type="EMBL" id="WXB76887.1"/>
    </source>
</evidence>
<organism evidence="1 2">
    <name type="scientific">Janibacter alittae</name>
    <dbReference type="NCBI Taxonomy" id="3115209"/>
    <lineage>
        <taxon>Bacteria</taxon>
        <taxon>Bacillati</taxon>
        <taxon>Actinomycetota</taxon>
        <taxon>Actinomycetes</taxon>
        <taxon>Micrococcales</taxon>
        <taxon>Intrasporangiaceae</taxon>
        <taxon>Janibacter</taxon>
    </lineage>
</organism>
<dbReference type="RefSeq" id="WP_338750284.1">
    <property type="nucleotide sequence ID" value="NZ_CP144913.1"/>
</dbReference>
<dbReference type="EMBL" id="CP144913">
    <property type="protein sequence ID" value="WXB76887.1"/>
    <property type="molecule type" value="Genomic_DNA"/>
</dbReference>
<dbReference type="Proteomes" id="UP001382727">
    <property type="component" value="Chromosome"/>
</dbReference>
<gene>
    <name evidence="1" type="ORF">V1351_02170</name>
</gene>
<evidence type="ECO:0000313" key="2">
    <source>
        <dbReference type="Proteomes" id="UP001382727"/>
    </source>
</evidence>
<reference evidence="1 2" key="1">
    <citation type="submission" date="2024-02" db="EMBL/GenBank/DDBJ databases">
        <title>Janibacter sp. nov., isolated from gut of marine sandworm.</title>
        <authorList>
            <person name="Kim B."/>
            <person name="Jun M.O."/>
            <person name="Shin N.-R."/>
        </authorList>
    </citation>
    <scope>NUCLEOTIDE SEQUENCE [LARGE SCALE GENOMIC DNA]</scope>
    <source>
        <strain evidence="1 2">A1S7</strain>
    </source>
</reference>
<accession>A0ABZ2MIP4</accession>
<keyword evidence="2" id="KW-1185">Reference proteome</keyword>
<sequence>MSTQRGHQVITDDDVEGLGEPTGLVRWSAGTAHASAVSARSQTVHAVASYEPVTGTLMDQELREFVDDVLCPSRAR</sequence>
<proteinExistence type="predicted"/>